<dbReference type="AlphaFoldDB" id="A0A433JK42"/>
<keyword evidence="2" id="KW-1133">Transmembrane helix</keyword>
<keyword evidence="1" id="KW-0175">Coiled coil</keyword>
<keyword evidence="2" id="KW-0472">Membrane</keyword>
<proteinExistence type="predicted"/>
<feature type="transmembrane region" description="Helical" evidence="2">
    <location>
        <begin position="89"/>
        <end position="108"/>
    </location>
</feature>
<gene>
    <name evidence="3" type="ORF">EKM59_04810</name>
</gene>
<protein>
    <recommendedName>
        <fullName evidence="5">Inclusion membrane protein A</fullName>
    </recommendedName>
</protein>
<organism evidence="3 4">
    <name type="scientific">Legionella septentrionalis</name>
    <dbReference type="NCBI Taxonomy" id="2498109"/>
    <lineage>
        <taxon>Bacteria</taxon>
        <taxon>Pseudomonadati</taxon>
        <taxon>Pseudomonadota</taxon>
        <taxon>Gammaproteobacteria</taxon>
        <taxon>Legionellales</taxon>
        <taxon>Legionellaceae</taxon>
        <taxon>Legionella</taxon>
    </lineage>
</organism>
<feature type="transmembrane region" description="Helical" evidence="2">
    <location>
        <begin position="63"/>
        <end position="83"/>
    </location>
</feature>
<evidence type="ECO:0000313" key="3">
    <source>
        <dbReference type="EMBL" id="RUQ88861.1"/>
    </source>
</evidence>
<dbReference type="Proteomes" id="UP000288012">
    <property type="component" value="Unassembled WGS sequence"/>
</dbReference>
<evidence type="ECO:0000313" key="4">
    <source>
        <dbReference type="Proteomes" id="UP000288012"/>
    </source>
</evidence>
<keyword evidence="4" id="KW-1185">Reference proteome</keyword>
<name>A0A433JK42_9GAMM</name>
<reference evidence="3 4" key="1">
    <citation type="submission" date="2018-12" db="EMBL/GenBank/DDBJ databases">
        <title>Legionella sp,whole genome shotgun sequence.</title>
        <authorList>
            <person name="Wu H."/>
        </authorList>
    </citation>
    <scope>NUCLEOTIDE SEQUENCE [LARGE SCALE GENOMIC DNA]</scope>
    <source>
        <strain evidence="4">km714</strain>
    </source>
</reference>
<dbReference type="RefSeq" id="WP_127057113.1">
    <property type="nucleotide sequence ID" value="NZ_RZGR01000010.1"/>
</dbReference>
<evidence type="ECO:0008006" key="5">
    <source>
        <dbReference type="Google" id="ProtNLM"/>
    </source>
</evidence>
<evidence type="ECO:0000256" key="1">
    <source>
        <dbReference type="SAM" id="Coils"/>
    </source>
</evidence>
<feature type="coiled-coil region" evidence="1">
    <location>
        <begin position="136"/>
        <end position="170"/>
    </location>
</feature>
<keyword evidence="2" id="KW-0812">Transmembrane</keyword>
<evidence type="ECO:0000256" key="2">
    <source>
        <dbReference type="SAM" id="Phobius"/>
    </source>
</evidence>
<comment type="caution">
    <text evidence="3">The sequence shown here is derived from an EMBL/GenBank/DDBJ whole genome shotgun (WGS) entry which is preliminary data.</text>
</comment>
<dbReference type="Gene3D" id="1.20.1170.10">
    <property type="match status" value="1"/>
</dbReference>
<accession>A0A433JK42</accession>
<dbReference type="EMBL" id="RZGR01000010">
    <property type="protein sequence ID" value="RUQ88861.1"/>
    <property type="molecule type" value="Genomic_DNA"/>
</dbReference>
<sequence>MVQTVLADFEVTTSIPKKDLQMKEVHSQIHNIKKHLDAMIDATYHNSSMIGRWANFWGGEVPLWQKILAGVGFFGTLLALGVLGHLLPLILITVVSAVAYGIISYIFDEHYESARISKDSLKKGIFGLVGVLGGIIGNLQQLKIQLSQEVEQFKRENEKLNCSTAELTQQVQLLSQDVQGLAEVQGEFTQLKIAYSQSLARLEEFKTKTAKQIENLKEVTNQLTRISGEISDVYIQDNEHKQMFVMQLQQFVNHGTEEAIKKSEEYILLKQELAVIKKQLQESGTLYEQLNSVSESFFKKYHEELKQLQALKPNDNPVSQVQPFSFMQAPSPRLLQMCAEKEDETVISLNI</sequence>